<gene>
    <name evidence="1" type="ORF">Lalb_Chr09g0332481</name>
</gene>
<accession>A0A6A4Q2D2</accession>
<keyword evidence="2" id="KW-1185">Reference proteome</keyword>
<comment type="caution">
    <text evidence="1">The sequence shown here is derived from an EMBL/GenBank/DDBJ whole genome shotgun (WGS) entry which is preliminary data.</text>
</comment>
<keyword evidence="1" id="KW-0548">Nucleotidyltransferase</keyword>
<dbReference type="AlphaFoldDB" id="A0A6A4Q2D2"/>
<sequence length="74" mass="8187">MSRSGARSSSHVSDLNDRMFMTGCVFTLVGGPIMCRSLIQLIVSISRIEVEYTTTSEASKEVSWLIGMLKDKDI</sequence>
<dbReference type="GO" id="GO:0003964">
    <property type="term" value="F:RNA-directed DNA polymerase activity"/>
    <property type="evidence" value="ECO:0007669"/>
    <property type="project" value="UniProtKB-KW"/>
</dbReference>
<dbReference type="Proteomes" id="UP000447434">
    <property type="component" value="Chromosome 9"/>
</dbReference>
<reference evidence="2" key="1">
    <citation type="journal article" date="2020" name="Nat. Commun.">
        <title>Genome sequence of the cluster root forming white lupin.</title>
        <authorList>
            <person name="Hufnagel B."/>
            <person name="Marques A."/>
            <person name="Soriano A."/>
            <person name="Marques L."/>
            <person name="Divol F."/>
            <person name="Doumas P."/>
            <person name="Sallet E."/>
            <person name="Mancinotti D."/>
            <person name="Carrere S."/>
            <person name="Marande W."/>
            <person name="Arribat S."/>
            <person name="Keller J."/>
            <person name="Huneau C."/>
            <person name="Blein T."/>
            <person name="Aime D."/>
            <person name="Laguerre M."/>
            <person name="Taylor J."/>
            <person name="Schubert V."/>
            <person name="Nelson M."/>
            <person name="Geu-Flores F."/>
            <person name="Crespi M."/>
            <person name="Gallardo-Guerrero K."/>
            <person name="Delaux P.-M."/>
            <person name="Salse J."/>
            <person name="Berges H."/>
            <person name="Guyot R."/>
            <person name="Gouzy J."/>
            <person name="Peret B."/>
        </authorList>
    </citation>
    <scope>NUCLEOTIDE SEQUENCE [LARGE SCALE GENOMIC DNA]</scope>
    <source>
        <strain evidence="2">cv. Amiga</strain>
    </source>
</reference>
<dbReference type="OrthoDB" id="1002259at2759"/>
<protein>
    <submittedName>
        <fullName evidence="1">Putative RNA-directed DNA polymerase</fullName>
    </submittedName>
</protein>
<evidence type="ECO:0000313" key="2">
    <source>
        <dbReference type="Proteomes" id="UP000447434"/>
    </source>
</evidence>
<evidence type="ECO:0000313" key="1">
    <source>
        <dbReference type="EMBL" id="KAE9607666.1"/>
    </source>
</evidence>
<proteinExistence type="predicted"/>
<dbReference type="EMBL" id="WOCE01000009">
    <property type="protein sequence ID" value="KAE9607666.1"/>
    <property type="molecule type" value="Genomic_DNA"/>
</dbReference>
<organism evidence="1 2">
    <name type="scientific">Lupinus albus</name>
    <name type="common">White lupine</name>
    <name type="synonym">Lupinus termis</name>
    <dbReference type="NCBI Taxonomy" id="3870"/>
    <lineage>
        <taxon>Eukaryota</taxon>
        <taxon>Viridiplantae</taxon>
        <taxon>Streptophyta</taxon>
        <taxon>Embryophyta</taxon>
        <taxon>Tracheophyta</taxon>
        <taxon>Spermatophyta</taxon>
        <taxon>Magnoliopsida</taxon>
        <taxon>eudicotyledons</taxon>
        <taxon>Gunneridae</taxon>
        <taxon>Pentapetalae</taxon>
        <taxon>rosids</taxon>
        <taxon>fabids</taxon>
        <taxon>Fabales</taxon>
        <taxon>Fabaceae</taxon>
        <taxon>Papilionoideae</taxon>
        <taxon>50 kb inversion clade</taxon>
        <taxon>genistoids sensu lato</taxon>
        <taxon>core genistoids</taxon>
        <taxon>Genisteae</taxon>
        <taxon>Lupinus</taxon>
    </lineage>
</organism>
<name>A0A6A4Q2D2_LUPAL</name>
<keyword evidence="1" id="KW-0808">Transferase</keyword>
<keyword evidence="1" id="KW-0695">RNA-directed DNA polymerase</keyword>